<dbReference type="InterPro" id="IPR000504">
    <property type="entry name" value="RRM_dom"/>
</dbReference>
<dbReference type="PANTHER" id="PTHR15608">
    <property type="entry name" value="SPLICING FACTOR U2AF-ASSOCIATED PROTEIN 2"/>
    <property type="match status" value="1"/>
</dbReference>
<reference evidence="9 10" key="1">
    <citation type="journal article" date="2015" name="Front. Microbiol.">
        <title>Genome sequence of the plant growth promoting endophytic yeast Rhodotorula graminis WP1.</title>
        <authorList>
            <person name="Firrincieli A."/>
            <person name="Otillar R."/>
            <person name="Salamov A."/>
            <person name="Schmutz J."/>
            <person name="Khan Z."/>
            <person name="Redman R.S."/>
            <person name="Fleck N.D."/>
            <person name="Lindquist E."/>
            <person name="Grigoriev I.V."/>
            <person name="Doty S.L."/>
        </authorList>
    </citation>
    <scope>NUCLEOTIDE SEQUENCE [LARGE SCALE GENOMIC DNA]</scope>
    <source>
        <strain evidence="9 10">WP1</strain>
    </source>
</reference>
<dbReference type="EMBL" id="KQ474083">
    <property type="protein sequence ID" value="KPV73319.1"/>
    <property type="molecule type" value="Genomic_DNA"/>
</dbReference>
<name>A0A0P9FCB0_RHOGW</name>
<dbReference type="PANTHER" id="PTHR15608:SF0">
    <property type="entry name" value="HIV TAT-SPECIFIC FACTOR 1"/>
    <property type="match status" value="1"/>
</dbReference>
<dbReference type="CDD" id="cd12281">
    <property type="entry name" value="RRM1_TatSF1_like"/>
    <property type="match status" value="1"/>
</dbReference>
<dbReference type="InterPro" id="IPR003954">
    <property type="entry name" value="RRM_euk-type"/>
</dbReference>
<dbReference type="Pfam" id="PF00076">
    <property type="entry name" value="RRM_1"/>
    <property type="match status" value="2"/>
</dbReference>
<keyword evidence="10" id="KW-1185">Reference proteome</keyword>
<evidence type="ECO:0000256" key="2">
    <source>
        <dbReference type="ARBA" id="ARBA00022664"/>
    </source>
</evidence>
<proteinExistence type="inferred from homology"/>
<dbReference type="STRING" id="578459.A0A0P9FCB0"/>
<evidence type="ECO:0000256" key="3">
    <source>
        <dbReference type="ARBA" id="ARBA00022737"/>
    </source>
</evidence>
<dbReference type="SMART" id="SM00361">
    <property type="entry name" value="RRM_1"/>
    <property type="match status" value="1"/>
</dbReference>
<keyword evidence="4 6" id="KW-0694">RNA-binding</keyword>
<dbReference type="OMA" id="DTDFRFG"/>
<dbReference type="Gene3D" id="3.30.70.330">
    <property type="match status" value="2"/>
</dbReference>
<dbReference type="GO" id="GO:0003723">
    <property type="term" value="F:RNA binding"/>
    <property type="evidence" value="ECO:0007669"/>
    <property type="project" value="UniProtKB-UniRule"/>
</dbReference>
<feature type="region of interest" description="Disordered" evidence="7">
    <location>
        <begin position="163"/>
        <end position="198"/>
    </location>
</feature>
<dbReference type="Proteomes" id="UP000053890">
    <property type="component" value="Unassembled WGS sequence"/>
</dbReference>
<dbReference type="AlphaFoldDB" id="A0A0P9FCB0"/>
<dbReference type="CDD" id="cd12285">
    <property type="entry name" value="RRM3_RBM39_like"/>
    <property type="match status" value="1"/>
</dbReference>
<feature type="compositionally biased region" description="Basic and acidic residues" evidence="7">
    <location>
        <begin position="163"/>
        <end position="174"/>
    </location>
</feature>
<dbReference type="SMART" id="SM00360">
    <property type="entry name" value="RRM"/>
    <property type="match status" value="2"/>
</dbReference>
<dbReference type="GO" id="GO:0005686">
    <property type="term" value="C:U2 snRNP"/>
    <property type="evidence" value="ECO:0007669"/>
    <property type="project" value="TreeGrafter"/>
</dbReference>
<dbReference type="SUPFAM" id="SSF54928">
    <property type="entry name" value="RNA-binding domain, RBD"/>
    <property type="match status" value="2"/>
</dbReference>
<dbReference type="InterPro" id="IPR012677">
    <property type="entry name" value="Nucleotide-bd_a/b_plait_sf"/>
</dbReference>
<evidence type="ECO:0000256" key="6">
    <source>
        <dbReference type="PROSITE-ProRule" id="PRU00176"/>
    </source>
</evidence>
<gene>
    <name evidence="9" type="ORF">RHOBADRAFT_29041</name>
</gene>
<dbReference type="InterPro" id="IPR034392">
    <property type="entry name" value="TatSF1-like_RRM1"/>
</dbReference>
<feature type="region of interest" description="Disordered" evidence="7">
    <location>
        <begin position="46"/>
        <end position="69"/>
    </location>
</feature>
<organism evidence="9 10">
    <name type="scientific">Rhodotorula graminis (strain WP1)</name>
    <dbReference type="NCBI Taxonomy" id="578459"/>
    <lineage>
        <taxon>Eukaryota</taxon>
        <taxon>Fungi</taxon>
        <taxon>Dikarya</taxon>
        <taxon>Basidiomycota</taxon>
        <taxon>Pucciniomycotina</taxon>
        <taxon>Microbotryomycetes</taxon>
        <taxon>Sporidiobolales</taxon>
        <taxon>Sporidiobolaceae</taxon>
        <taxon>Rhodotorula</taxon>
    </lineage>
</organism>
<evidence type="ECO:0000256" key="7">
    <source>
        <dbReference type="SAM" id="MobiDB-lite"/>
    </source>
</evidence>
<accession>A0A0P9FCB0</accession>
<keyword evidence="2" id="KW-0507">mRNA processing</keyword>
<evidence type="ECO:0000256" key="1">
    <source>
        <dbReference type="ARBA" id="ARBA00007747"/>
    </source>
</evidence>
<sequence length="360" mass="39165">MCEDANGNELEWDQGRNAWMPALTDEVVKQQQAAYSVAGVDEEAPVALKEDKKSKKRKAADGADGKNKKARGNTAIFVSSLPKSTTASQLVDTFSKAGLILEDVNGEPKVKLYKDEHGAFKGEALIVYLQEASVALACRLFDETELVLGSGEGLISVKEAQWDNKKADKGKEDGPGQGEGTSAGKGKPDQQKARQGKKAAALRQKLGDWSDDDEDPAEAAARARKYRGVVVLEGMFTLKELEEDATLLLDLKEDVREECETIGEVTNVTLYDKEEKGVMTVRFKDELAAQACIAKMNGRFFGGRTVAAFPMDGSQRYKKSGQGVDLRGTGLGDEDEDDAAAKKEEERLEKYAAWLEQGGE</sequence>
<evidence type="ECO:0000313" key="9">
    <source>
        <dbReference type="EMBL" id="KPV73319.1"/>
    </source>
</evidence>
<keyword evidence="5" id="KW-0508">mRNA splicing</keyword>
<evidence type="ECO:0000256" key="4">
    <source>
        <dbReference type="ARBA" id="ARBA00022884"/>
    </source>
</evidence>
<dbReference type="InterPro" id="IPR034393">
    <property type="entry name" value="TatSF1-like"/>
</dbReference>
<dbReference type="InterPro" id="IPR035979">
    <property type="entry name" value="RBD_domain_sf"/>
</dbReference>
<keyword evidence="3" id="KW-0677">Repeat</keyword>
<evidence type="ECO:0000259" key="8">
    <source>
        <dbReference type="PROSITE" id="PS50102"/>
    </source>
</evidence>
<evidence type="ECO:0000313" key="10">
    <source>
        <dbReference type="Proteomes" id="UP000053890"/>
    </source>
</evidence>
<dbReference type="FunFam" id="3.30.70.330:FF:000105">
    <property type="entry name" value="HIV Tat-specific factor 1 homolog"/>
    <property type="match status" value="1"/>
</dbReference>
<dbReference type="RefSeq" id="XP_018269368.1">
    <property type="nucleotide sequence ID" value="XM_018412847.1"/>
</dbReference>
<protein>
    <recommendedName>
        <fullName evidence="8">RRM domain-containing protein</fullName>
    </recommendedName>
</protein>
<dbReference type="OrthoDB" id="10258585at2759"/>
<dbReference type="GO" id="GO:0000398">
    <property type="term" value="P:mRNA splicing, via spliceosome"/>
    <property type="evidence" value="ECO:0007669"/>
    <property type="project" value="InterPro"/>
</dbReference>
<feature type="domain" description="RRM" evidence="8">
    <location>
        <begin position="74"/>
        <end position="162"/>
    </location>
</feature>
<dbReference type="PROSITE" id="PS50102">
    <property type="entry name" value="RRM"/>
    <property type="match status" value="1"/>
</dbReference>
<comment type="similarity">
    <text evidence="1">Belongs to the HTATSF1 family.</text>
</comment>
<dbReference type="GeneID" id="28973296"/>
<feature type="compositionally biased region" description="Basic and acidic residues" evidence="7">
    <location>
        <begin position="48"/>
        <end position="67"/>
    </location>
</feature>
<evidence type="ECO:0000256" key="5">
    <source>
        <dbReference type="ARBA" id="ARBA00023187"/>
    </source>
</evidence>
<feature type="region of interest" description="Disordered" evidence="7">
    <location>
        <begin position="315"/>
        <end position="343"/>
    </location>
</feature>
<dbReference type="GO" id="GO:0005684">
    <property type="term" value="C:U2-type spliceosomal complex"/>
    <property type="evidence" value="ECO:0007669"/>
    <property type="project" value="TreeGrafter"/>
</dbReference>